<evidence type="ECO:0000313" key="2">
    <source>
        <dbReference type="EMBL" id="CAB4009363.1"/>
    </source>
</evidence>
<dbReference type="EMBL" id="CACRXK020006430">
    <property type="protein sequence ID" value="CAB4009363.1"/>
    <property type="molecule type" value="Genomic_DNA"/>
</dbReference>
<dbReference type="OrthoDB" id="775972at2759"/>
<accession>A0A7D9IMV6</accession>
<feature type="region of interest" description="Disordered" evidence="1">
    <location>
        <begin position="150"/>
        <end position="195"/>
    </location>
</feature>
<comment type="caution">
    <text evidence="2">The sequence shown here is derived from an EMBL/GenBank/DDBJ whole genome shotgun (WGS) entry which is preliminary data.</text>
</comment>
<dbReference type="GO" id="GO:0003676">
    <property type="term" value="F:nucleic acid binding"/>
    <property type="evidence" value="ECO:0007669"/>
    <property type="project" value="InterPro"/>
</dbReference>
<name>A0A7D9IMV6_PARCT</name>
<organism evidence="2 3">
    <name type="scientific">Paramuricea clavata</name>
    <name type="common">Red gorgonian</name>
    <name type="synonym">Violescent sea-whip</name>
    <dbReference type="NCBI Taxonomy" id="317549"/>
    <lineage>
        <taxon>Eukaryota</taxon>
        <taxon>Metazoa</taxon>
        <taxon>Cnidaria</taxon>
        <taxon>Anthozoa</taxon>
        <taxon>Octocorallia</taxon>
        <taxon>Malacalcyonacea</taxon>
        <taxon>Plexauridae</taxon>
        <taxon>Paramuricea</taxon>
    </lineage>
</organism>
<dbReference type="Proteomes" id="UP001152795">
    <property type="component" value="Unassembled WGS sequence"/>
</dbReference>
<dbReference type="InterPro" id="IPR012337">
    <property type="entry name" value="RNaseH-like_sf"/>
</dbReference>
<feature type="non-terminal residue" evidence="2">
    <location>
        <position position="1"/>
    </location>
</feature>
<feature type="compositionally biased region" description="Polar residues" evidence="1">
    <location>
        <begin position="168"/>
        <end position="195"/>
    </location>
</feature>
<gene>
    <name evidence="2" type="ORF">PACLA_8A014968</name>
</gene>
<sequence>PSITWHFEHITSSPGYPQSNGGAERTVQIAKSLMTKAVEGVDPYLSLLNHRNTPRDSVLGSPAQRLMSRQTKSLLLMAKKSCYSQKAQELPILNQGDVVRIQGEKGFMQKGVVVEKSQHPRSYLVKSSSKTYRRNRKHLLKVDEPIEKHNVEKVDYGGEEDNQKKNANEQLHSETQAVVSSPNNDGNSSVKTYNL</sequence>
<dbReference type="PANTHER" id="PTHR37984:SF5">
    <property type="entry name" value="PROTEIN NYNRIN-LIKE"/>
    <property type="match status" value="1"/>
</dbReference>
<dbReference type="InterPro" id="IPR036397">
    <property type="entry name" value="RNaseH_sf"/>
</dbReference>
<keyword evidence="3" id="KW-1185">Reference proteome</keyword>
<evidence type="ECO:0000256" key="1">
    <source>
        <dbReference type="SAM" id="MobiDB-lite"/>
    </source>
</evidence>
<dbReference type="InterPro" id="IPR050951">
    <property type="entry name" value="Retrovirus_Pol_polyprotein"/>
</dbReference>
<reference evidence="2" key="1">
    <citation type="submission" date="2020-04" db="EMBL/GenBank/DDBJ databases">
        <authorList>
            <person name="Alioto T."/>
            <person name="Alioto T."/>
            <person name="Gomez Garrido J."/>
        </authorList>
    </citation>
    <scope>NUCLEOTIDE SEQUENCE</scope>
    <source>
        <strain evidence="2">A484AB</strain>
    </source>
</reference>
<feature type="compositionally biased region" description="Basic and acidic residues" evidence="1">
    <location>
        <begin position="150"/>
        <end position="167"/>
    </location>
</feature>
<evidence type="ECO:0000313" key="3">
    <source>
        <dbReference type="Proteomes" id="UP001152795"/>
    </source>
</evidence>
<dbReference type="Gene3D" id="3.30.420.10">
    <property type="entry name" value="Ribonuclease H-like superfamily/Ribonuclease H"/>
    <property type="match status" value="1"/>
</dbReference>
<proteinExistence type="predicted"/>
<dbReference type="SUPFAM" id="SSF53098">
    <property type="entry name" value="Ribonuclease H-like"/>
    <property type="match status" value="1"/>
</dbReference>
<dbReference type="PANTHER" id="PTHR37984">
    <property type="entry name" value="PROTEIN CBG26694"/>
    <property type="match status" value="1"/>
</dbReference>
<protein>
    <submittedName>
        <fullName evidence="2">Transposon Ty3-G Gag-Pol poly</fullName>
    </submittedName>
</protein>
<dbReference type="AlphaFoldDB" id="A0A7D9IMV6"/>